<accession>A0A0F9R1C5</accession>
<comment type="caution">
    <text evidence="1">The sequence shown here is derived from an EMBL/GenBank/DDBJ whole genome shotgun (WGS) entry which is preliminary data.</text>
</comment>
<protein>
    <submittedName>
        <fullName evidence="1">Uncharacterized protein</fullName>
    </submittedName>
</protein>
<sequence length="64" mass="7467">MVTKKDYKAIAKAIYQNEESTPHLEDITDRLFHRSLVEDLADYFTTDDPRFNRDKFLKACGLGD</sequence>
<evidence type="ECO:0000313" key="1">
    <source>
        <dbReference type="EMBL" id="KKN19121.1"/>
    </source>
</evidence>
<name>A0A0F9R1C5_9ZZZZ</name>
<dbReference type="EMBL" id="LAZR01003364">
    <property type="protein sequence ID" value="KKN19121.1"/>
    <property type="molecule type" value="Genomic_DNA"/>
</dbReference>
<proteinExistence type="predicted"/>
<gene>
    <name evidence="1" type="ORF">LCGC14_0948770</name>
</gene>
<organism evidence="1">
    <name type="scientific">marine sediment metagenome</name>
    <dbReference type="NCBI Taxonomy" id="412755"/>
    <lineage>
        <taxon>unclassified sequences</taxon>
        <taxon>metagenomes</taxon>
        <taxon>ecological metagenomes</taxon>
    </lineage>
</organism>
<dbReference type="AlphaFoldDB" id="A0A0F9R1C5"/>
<reference evidence="1" key="1">
    <citation type="journal article" date="2015" name="Nature">
        <title>Complex archaea that bridge the gap between prokaryotes and eukaryotes.</title>
        <authorList>
            <person name="Spang A."/>
            <person name="Saw J.H."/>
            <person name="Jorgensen S.L."/>
            <person name="Zaremba-Niedzwiedzka K."/>
            <person name="Martijn J."/>
            <person name="Lind A.E."/>
            <person name="van Eijk R."/>
            <person name="Schleper C."/>
            <person name="Guy L."/>
            <person name="Ettema T.J."/>
        </authorList>
    </citation>
    <scope>NUCLEOTIDE SEQUENCE</scope>
</reference>